<accession>A0A2T4CD95</accession>
<gene>
    <name evidence="2" type="ORF">M440DRAFT_1172143</name>
</gene>
<organism evidence="2 3">
    <name type="scientific">Trichoderma longibrachiatum ATCC 18648</name>
    <dbReference type="NCBI Taxonomy" id="983965"/>
    <lineage>
        <taxon>Eukaryota</taxon>
        <taxon>Fungi</taxon>
        <taxon>Dikarya</taxon>
        <taxon>Ascomycota</taxon>
        <taxon>Pezizomycotina</taxon>
        <taxon>Sordariomycetes</taxon>
        <taxon>Hypocreomycetidae</taxon>
        <taxon>Hypocreales</taxon>
        <taxon>Hypocreaceae</taxon>
        <taxon>Trichoderma</taxon>
    </lineage>
</organism>
<feature type="region of interest" description="Disordered" evidence="1">
    <location>
        <begin position="146"/>
        <end position="187"/>
    </location>
</feature>
<protein>
    <submittedName>
        <fullName evidence="2">Uncharacterized protein</fullName>
    </submittedName>
</protein>
<evidence type="ECO:0000313" key="2">
    <source>
        <dbReference type="EMBL" id="PTB79539.1"/>
    </source>
</evidence>
<evidence type="ECO:0000313" key="3">
    <source>
        <dbReference type="Proteomes" id="UP000240760"/>
    </source>
</evidence>
<proteinExistence type="predicted"/>
<feature type="region of interest" description="Disordered" evidence="1">
    <location>
        <begin position="82"/>
        <end position="126"/>
    </location>
</feature>
<evidence type="ECO:0000256" key="1">
    <source>
        <dbReference type="SAM" id="MobiDB-lite"/>
    </source>
</evidence>
<sequence>MELFADVQYIGPDPWSSRLEQWHTLRWVLSCQCQPGLQMKDLTVNAAVCFDELLSSVCTSRVEWLLSRRVSNPSHYRSSIISTLPRQRPHQNPHARGNPRPTSGDPEALLHALGDPSCELPQSPETMNAHVSPSVVIQILESSTRDHQPLLHTYRSRSHSTETTSPLRKGPSVPPLLPPRREARPSR</sequence>
<dbReference type="Proteomes" id="UP000240760">
    <property type="component" value="Unassembled WGS sequence"/>
</dbReference>
<reference evidence="2 3" key="1">
    <citation type="submission" date="2016-07" db="EMBL/GenBank/DDBJ databases">
        <title>Multiple horizontal gene transfer events from other fungi enriched the ability of initially mycotrophic Trichoderma (Ascomycota) to feed on dead plant biomass.</title>
        <authorList>
            <consortium name="DOE Joint Genome Institute"/>
            <person name="Aerts A."/>
            <person name="Atanasova L."/>
            <person name="Chenthamara K."/>
            <person name="Zhang J."/>
            <person name="Grujic M."/>
            <person name="Henrissat B."/>
            <person name="Kuo A."/>
            <person name="Salamov A."/>
            <person name="Lipzen A."/>
            <person name="Labutti K."/>
            <person name="Barry K."/>
            <person name="Miao Y."/>
            <person name="Rahimi M.J."/>
            <person name="Shen Q."/>
            <person name="Grigoriev I.V."/>
            <person name="Kubicek C.P."/>
            <person name="Druzhinina I.S."/>
        </authorList>
    </citation>
    <scope>NUCLEOTIDE SEQUENCE [LARGE SCALE GENOMIC DNA]</scope>
    <source>
        <strain evidence="2 3">ATCC 18648</strain>
    </source>
</reference>
<dbReference type="AlphaFoldDB" id="A0A2T4CD95"/>
<keyword evidence="3" id="KW-1185">Reference proteome</keyword>
<dbReference type="EMBL" id="KZ679128">
    <property type="protein sequence ID" value="PTB79539.1"/>
    <property type="molecule type" value="Genomic_DNA"/>
</dbReference>
<name>A0A2T4CD95_TRILO</name>